<feature type="transmembrane region" description="Helical" evidence="8">
    <location>
        <begin position="141"/>
        <end position="161"/>
    </location>
</feature>
<dbReference type="EMBL" id="JBHMAX010000024">
    <property type="protein sequence ID" value="MFB9733064.1"/>
    <property type="molecule type" value="Genomic_DNA"/>
</dbReference>
<dbReference type="Gene3D" id="1.20.1250.20">
    <property type="entry name" value="MFS general substrate transporter like domains"/>
    <property type="match status" value="1"/>
</dbReference>
<comment type="subcellular location">
    <subcellularLocation>
        <location evidence="1">Cell inner membrane</location>
        <topology evidence="1">Multi-pass membrane protein</topology>
    </subcellularLocation>
</comment>
<dbReference type="PANTHER" id="PTHR23513:SF9">
    <property type="entry name" value="ENTEROBACTIN EXPORTER ENTS"/>
    <property type="match status" value="1"/>
</dbReference>
<evidence type="ECO:0000256" key="8">
    <source>
        <dbReference type="SAM" id="Phobius"/>
    </source>
</evidence>
<evidence type="ECO:0000313" key="9">
    <source>
        <dbReference type="EMBL" id="MFB9733064.1"/>
    </source>
</evidence>
<organism evidence="9 10">
    <name type="scientific">Ornithinimicrobium kibberense</name>
    <dbReference type="NCBI Taxonomy" id="282060"/>
    <lineage>
        <taxon>Bacteria</taxon>
        <taxon>Bacillati</taxon>
        <taxon>Actinomycetota</taxon>
        <taxon>Actinomycetes</taxon>
        <taxon>Micrococcales</taxon>
        <taxon>Ornithinimicrobiaceae</taxon>
        <taxon>Ornithinimicrobium</taxon>
    </lineage>
</organism>
<evidence type="ECO:0000313" key="10">
    <source>
        <dbReference type="Proteomes" id="UP001589613"/>
    </source>
</evidence>
<feature type="transmembrane region" description="Helical" evidence="8">
    <location>
        <begin position="167"/>
        <end position="192"/>
    </location>
</feature>
<feature type="transmembrane region" description="Helical" evidence="8">
    <location>
        <begin position="420"/>
        <end position="439"/>
    </location>
</feature>
<evidence type="ECO:0000256" key="5">
    <source>
        <dbReference type="ARBA" id="ARBA00022989"/>
    </source>
</evidence>
<feature type="compositionally biased region" description="Low complexity" evidence="7">
    <location>
        <begin position="208"/>
        <end position="225"/>
    </location>
</feature>
<dbReference type="InterPro" id="IPR011701">
    <property type="entry name" value="MFS"/>
</dbReference>
<feature type="transmembrane region" description="Helical" evidence="8">
    <location>
        <begin position="109"/>
        <end position="129"/>
    </location>
</feature>
<feature type="transmembrane region" description="Helical" evidence="8">
    <location>
        <begin position="269"/>
        <end position="288"/>
    </location>
</feature>
<feature type="transmembrane region" description="Helical" evidence="8">
    <location>
        <begin position="300"/>
        <end position="320"/>
    </location>
</feature>
<keyword evidence="10" id="KW-1185">Reference proteome</keyword>
<reference evidence="9 10" key="1">
    <citation type="submission" date="2024-09" db="EMBL/GenBank/DDBJ databases">
        <authorList>
            <person name="Sun Q."/>
            <person name="Mori K."/>
        </authorList>
    </citation>
    <scope>NUCLEOTIDE SEQUENCE [LARGE SCALE GENOMIC DNA]</scope>
    <source>
        <strain evidence="9 10">JCM 12763</strain>
    </source>
</reference>
<dbReference type="SUPFAM" id="SSF103473">
    <property type="entry name" value="MFS general substrate transporter"/>
    <property type="match status" value="1"/>
</dbReference>
<name>A0ABV5V5K5_9MICO</name>
<keyword evidence="4 8" id="KW-0812">Transmembrane</keyword>
<comment type="caution">
    <text evidence="9">The sequence shown here is derived from an EMBL/GenBank/DDBJ whole genome shotgun (WGS) entry which is preliminary data.</text>
</comment>
<protein>
    <submittedName>
        <fullName evidence="9">MFS transporter</fullName>
    </submittedName>
</protein>
<evidence type="ECO:0000256" key="7">
    <source>
        <dbReference type="SAM" id="MobiDB-lite"/>
    </source>
</evidence>
<keyword evidence="5 8" id="KW-1133">Transmembrane helix</keyword>
<feature type="transmembrane region" description="Helical" evidence="8">
    <location>
        <begin position="83"/>
        <end position="103"/>
    </location>
</feature>
<accession>A0ABV5V5K5</accession>
<feature type="region of interest" description="Disordered" evidence="7">
    <location>
        <begin position="202"/>
        <end position="238"/>
    </location>
</feature>
<proteinExistence type="predicted"/>
<feature type="transmembrane region" description="Helical" evidence="8">
    <location>
        <begin position="332"/>
        <end position="351"/>
    </location>
</feature>
<evidence type="ECO:0000256" key="4">
    <source>
        <dbReference type="ARBA" id="ARBA00022692"/>
    </source>
</evidence>
<feature type="transmembrane region" description="Helical" evidence="8">
    <location>
        <begin position="21"/>
        <end position="44"/>
    </location>
</feature>
<dbReference type="RefSeq" id="WP_181409530.1">
    <property type="nucleotide sequence ID" value="NZ_JBHMAX010000024.1"/>
</dbReference>
<dbReference type="PANTHER" id="PTHR23513">
    <property type="entry name" value="INTEGRAL MEMBRANE EFFLUX PROTEIN-RELATED"/>
    <property type="match status" value="1"/>
</dbReference>
<keyword evidence="6 8" id="KW-0472">Membrane</keyword>
<keyword evidence="3" id="KW-1003">Cell membrane</keyword>
<dbReference type="Proteomes" id="UP001589613">
    <property type="component" value="Unassembled WGS sequence"/>
</dbReference>
<feature type="transmembrane region" description="Helical" evidence="8">
    <location>
        <begin position="50"/>
        <end position="71"/>
    </location>
</feature>
<evidence type="ECO:0000256" key="2">
    <source>
        <dbReference type="ARBA" id="ARBA00022448"/>
    </source>
</evidence>
<sequence length="452" mass="46203">MRAGRALVDLSPLRVGDYRRVWANGLLAGLGIQVATVAVLFQVWDLTRNPFWVGAIGLVQAVPLILFGLVGGPLADVLDRRRVALWSTGGQSLAGLALAGQLVLGTYPLPVLLGLVGVQSAFSAIGAPSRRTFVVRLLPRTLVPAGIALLMLTFQASMLVGPALGGLILGATSAGVCFLFNGVALGVAWWAIRGLPPLPPRPARERSGPVAEQPAEAPAGEASGTGAPGDAGTPERTAARVWRRTRRGLELLADGIGTVRHDPVLRGSFLLDLAATLLAFPVALFPMVNQELFDGDPRTLGLFMSAVAVGGMSAGATSGLITRADRLGRIQVGAVAAWGVALLGFGAAAWSGQAWLVLGFLAVAGAADTVSVTSRAAMVQLATPDQQLGRVSAVEHVIGLAGPDVGNARAGAVAGLTTPAVTAVLGAVTCLAVAGWVAATHREVAAFRVSGR</sequence>
<dbReference type="Pfam" id="PF07690">
    <property type="entry name" value="MFS_1"/>
    <property type="match status" value="1"/>
</dbReference>
<evidence type="ECO:0000256" key="3">
    <source>
        <dbReference type="ARBA" id="ARBA00022475"/>
    </source>
</evidence>
<dbReference type="CDD" id="cd06173">
    <property type="entry name" value="MFS_MefA_like"/>
    <property type="match status" value="1"/>
</dbReference>
<evidence type="ECO:0000256" key="6">
    <source>
        <dbReference type="ARBA" id="ARBA00023136"/>
    </source>
</evidence>
<evidence type="ECO:0000256" key="1">
    <source>
        <dbReference type="ARBA" id="ARBA00004429"/>
    </source>
</evidence>
<gene>
    <name evidence="9" type="ORF">ACFFN0_13525</name>
</gene>
<keyword evidence="2" id="KW-0813">Transport</keyword>
<dbReference type="InterPro" id="IPR036259">
    <property type="entry name" value="MFS_trans_sf"/>
</dbReference>